<dbReference type="EMBL" id="NBTY01000102">
    <property type="protein sequence ID" value="OTP72908.1"/>
    <property type="molecule type" value="Genomic_DNA"/>
</dbReference>
<dbReference type="InterPro" id="IPR014057">
    <property type="entry name" value="HI1420"/>
</dbReference>
<reference evidence="1 2" key="1">
    <citation type="submission" date="2017-03" db="EMBL/GenBank/DDBJ databases">
        <title>Genome analysis of strain PAMC 26510.</title>
        <authorList>
            <person name="Oh H.-M."/>
            <person name="Yang J.-A."/>
        </authorList>
    </citation>
    <scope>NUCLEOTIDE SEQUENCE [LARGE SCALE GENOMIC DNA]</scope>
    <source>
        <strain evidence="1 2">PAMC 26510</strain>
    </source>
</reference>
<evidence type="ECO:0000313" key="1">
    <source>
        <dbReference type="EMBL" id="OTP72908.1"/>
    </source>
</evidence>
<name>A0A242MNK8_CABSO</name>
<dbReference type="RefSeq" id="WP_086382227.1">
    <property type="nucleotide sequence ID" value="NZ_NBTY01000102.1"/>
</dbReference>
<accession>A0A242MNK8</accession>
<dbReference type="Pfam" id="PF21716">
    <property type="entry name" value="dnstrm_HI1420"/>
    <property type="match status" value="1"/>
</dbReference>
<gene>
    <name evidence="1" type="ORF">PAMC26510_20700</name>
</gene>
<sequence>MNPVEALQPSHEELIDRLKHDREFTATYVATALTDVNDSERRAAGLIALRTVAEVHGGLGAVAKAGKVSRASVYRALSANGNPRLTTLIELLRAVGLRLSVELENKAASDLKRPVRGRPKKRS</sequence>
<protein>
    <submittedName>
        <fullName evidence="1">Addiction module antidote protein</fullName>
    </submittedName>
</protein>
<evidence type="ECO:0000313" key="2">
    <source>
        <dbReference type="Proteomes" id="UP000194546"/>
    </source>
</evidence>
<dbReference type="PANTHER" id="PTHR40275:SF1">
    <property type="entry name" value="SSL7038 PROTEIN"/>
    <property type="match status" value="1"/>
</dbReference>
<dbReference type="AlphaFoldDB" id="A0A242MNK8"/>
<comment type="caution">
    <text evidence="1">The sequence shown here is derived from an EMBL/GenBank/DDBJ whole genome shotgun (WGS) entry which is preliminary data.</text>
</comment>
<dbReference type="Proteomes" id="UP000194546">
    <property type="component" value="Unassembled WGS sequence"/>
</dbReference>
<organism evidence="1 2">
    <name type="scientific">Caballeronia sordidicola</name>
    <name type="common">Burkholderia sordidicola</name>
    <dbReference type="NCBI Taxonomy" id="196367"/>
    <lineage>
        <taxon>Bacteria</taxon>
        <taxon>Pseudomonadati</taxon>
        <taxon>Pseudomonadota</taxon>
        <taxon>Betaproteobacteria</taxon>
        <taxon>Burkholderiales</taxon>
        <taxon>Burkholderiaceae</taxon>
        <taxon>Caballeronia</taxon>
    </lineage>
</organism>
<dbReference type="PANTHER" id="PTHR40275">
    <property type="entry name" value="SSL7038 PROTEIN"/>
    <property type="match status" value="1"/>
</dbReference>
<proteinExistence type="predicted"/>